<comment type="caution">
    <text evidence="3">The sequence shown here is derived from an EMBL/GenBank/DDBJ whole genome shotgun (WGS) entry which is preliminary data.</text>
</comment>
<keyword evidence="4" id="KW-1185">Reference proteome</keyword>
<gene>
    <name evidence="3" type="ORF">EV421DRAFT_2039288</name>
</gene>
<accession>A0AA39J2Z4</accession>
<reference evidence="3" key="1">
    <citation type="submission" date="2023-06" db="EMBL/GenBank/DDBJ databases">
        <authorList>
            <consortium name="Lawrence Berkeley National Laboratory"/>
            <person name="Ahrendt S."/>
            <person name="Sahu N."/>
            <person name="Indic B."/>
            <person name="Wong-Bajracharya J."/>
            <person name="Merenyi Z."/>
            <person name="Ke H.-M."/>
            <person name="Monk M."/>
            <person name="Kocsube S."/>
            <person name="Drula E."/>
            <person name="Lipzen A."/>
            <person name="Balint B."/>
            <person name="Henrissat B."/>
            <person name="Andreopoulos B."/>
            <person name="Martin F.M."/>
            <person name="Harder C.B."/>
            <person name="Rigling D."/>
            <person name="Ford K.L."/>
            <person name="Foster G.D."/>
            <person name="Pangilinan J."/>
            <person name="Papanicolaou A."/>
            <person name="Barry K."/>
            <person name="LaButti K."/>
            <person name="Viragh M."/>
            <person name="Koriabine M."/>
            <person name="Yan M."/>
            <person name="Riley R."/>
            <person name="Champramary S."/>
            <person name="Plett K.L."/>
            <person name="Tsai I.J."/>
            <person name="Slot J."/>
            <person name="Sipos G."/>
            <person name="Plett J."/>
            <person name="Nagy L.G."/>
            <person name="Grigoriev I.V."/>
        </authorList>
    </citation>
    <scope>NUCLEOTIDE SEQUENCE</scope>
    <source>
        <strain evidence="3">FPL87.14</strain>
    </source>
</reference>
<protein>
    <recommendedName>
        <fullName evidence="5">Transmembrane protein</fullName>
    </recommendedName>
</protein>
<evidence type="ECO:0000313" key="3">
    <source>
        <dbReference type="EMBL" id="KAK0435175.1"/>
    </source>
</evidence>
<feature type="transmembrane region" description="Helical" evidence="2">
    <location>
        <begin position="64"/>
        <end position="90"/>
    </location>
</feature>
<feature type="transmembrane region" description="Helical" evidence="2">
    <location>
        <begin position="221"/>
        <end position="241"/>
    </location>
</feature>
<feature type="region of interest" description="Disordered" evidence="1">
    <location>
        <begin position="277"/>
        <end position="309"/>
    </location>
</feature>
<feature type="compositionally biased region" description="Polar residues" evidence="1">
    <location>
        <begin position="281"/>
        <end position="293"/>
    </location>
</feature>
<evidence type="ECO:0000256" key="2">
    <source>
        <dbReference type="SAM" id="Phobius"/>
    </source>
</evidence>
<evidence type="ECO:0000256" key="1">
    <source>
        <dbReference type="SAM" id="MobiDB-lite"/>
    </source>
</evidence>
<feature type="transmembrane region" description="Helical" evidence="2">
    <location>
        <begin position="140"/>
        <end position="165"/>
    </location>
</feature>
<feature type="transmembrane region" description="Helical" evidence="2">
    <location>
        <begin position="30"/>
        <end position="52"/>
    </location>
</feature>
<keyword evidence="2" id="KW-1133">Transmembrane helix</keyword>
<name>A0AA39J2Z4_9AGAR</name>
<keyword evidence="2" id="KW-0472">Membrane</keyword>
<proteinExistence type="predicted"/>
<evidence type="ECO:0000313" key="4">
    <source>
        <dbReference type="Proteomes" id="UP001175226"/>
    </source>
</evidence>
<sequence length="446" mass="49873">MATQTDIPLDLTDDDKVLLFQTLDAYLNSAILYALLHGIYTGILAITLWNIFINKCWPIRRAMVIVIILLHALNTISFAAKWSRICSAFIENGQSLWTVYLILISTQAAYWEICIAASISTILADLYMIWYCWMVWGRRWLVVLLPIVSLVSAIVLRTMTVYYTYVNAFAHIDVFLMLYISFNLATTLSCTLLIIYRIFTIAGARRGAEGRLRVYHRFIEVLVESSALYSISLILDMAFTIHSDFGLYYPDTIASIVKGIAPTLLVGRITVGHRARPDDSWQGSVVGSASIRSQEQECSRTSSQEDRPTSLVLDGDLEARRESSEPSLTFFPGPQAGAQSQDMMMTLPKFENIPLYHLAGIAKGIAPTLLVGRAAAGHTRPKDDCDESEASTLRFQTPSELGMTSFPESIMQSAVPEMDIEAQPEQLVVFVEKTQCVHDESCYTLD</sequence>
<organism evidence="3 4">
    <name type="scientific">Armillaria borealis</name>
    <dbReference type="NCBI Taxonomy" id="47425"/>
    <lineage>
        <taxon>Eukaryota</taxon>
        <taxon>Fungi</taxon>
        <taxon>Dikarya</taxon>
        <taxon>Basidiomycota</taxon>
        <taxon>Agaricomycotina</taxon>
        <taxon>Agaricomycetes</taxon>
        <taxon>Agaricomycetidae</taxon>
        <taxon>Agaricales</taxon>
        <taxon>Marasmiineae</taxon>
        <taxon>Physalacriaceae</taxon>
        <taxon>Armillaria</taxon>
    </lineage>
</organism>
<feature type="transmembrane region" description="Helical" evidence="2">
    <location>
        <begin position="177"/>
        <end position="200"/>
    </location>
</feature>
<dbReference type="AlphaFoldDB" id="A0AA39J2Z4"/>
<evidence type="ECO:0008006" key="5">
    <source>
        <dbReference type="Google" id="ProtNLM"/>
    </source>
</evidence>
<dbReference type="Proteomes" id="UP001175226">
    <property type="component" value="Unassembled WGS sequence"/>
</dbReference>
<feature type="compositionally biased region" description="Basic and acidic residues" evidence="1">
    <location>
        <begin position="294"/>
        <end position="308"/>
    </location>
</feature>
<keyword evidence="2" id="KW-0812">Transmembrane</keyword>
<dbReference type="EMBL" id="JAUEPT010000065">
    <property type="protein sequence ID" value="KAK0435175.1"/>
    <property type="molecule type" value="Genomic_DNA"/>
</dbReference>